<sequence>MGGSFGSCSPSVLLMDAAAEVADDDDDDKNRLSMIFDTFASRPCCCAHFAVTANLRGGIIIRFARTIVAAANLIFQNREGGLVQTKRKGEWNLNVTAASCWKWRR</sequence>
<dbReference type="AlphaFoldDB" id="A0A7S1Y6Q8"/>
<name>A0A7S1Y6Q8_9STRA</name>
<proteinExistence type="predicted"/>
<protein>
    <submittedName>
        <fullName evidence="1">Uncharacterized protein</fullName>
    </submittedName>
</protein>
<evidence type="ECO:0000313" key="1">
    <source>
        <dbReference type="EMBL" id="CAD9280412.1"/>
    </source>
</evidence>
<reference evidence="1" key="1">
    <citation type="submission" date="2021-01" db="EMBL/GenBank/DDBJ databases">
        <authorList>
            <person name="Corre E."/>
            <person name="Pelletier E."/>
            <person name="Niang G."/>
            <person name="Scheremetjew M."/>
            <person name="Finn R."/>
            <person name="Kale V."/>
            <person name="Holt S."/>
            <person name="Cochrane G."/>
            <person name="Meng A."/>
            <person name="Brown T."/>
            <person name="Cohen L."/>
        </authorList>
    </citation>
    <scope>NUCLEOTIDE SEQUENCE</scope>
    <source>
        <strain evidence="1">CCMP 410</strain>
    </source>
</reference>
<organism evidence="1">
    <name type="scientific">Grammatophora oceanica</name>
    <dbReference type="NCBI Taxonomy" id="210454"/>
    <lineage>
        <taxon>Eukaryota</taxon>
        <taxon>Sar</taxon>
        <taxon>Stramenopiles</taxon>
        <taxon>Ochrophyta</taxon>
        <taxon>Bacillariophyta</taxon>
        <taxon>Fragilariophyceae</taxon>
        <taxon>Fragilariophycidae</taxon>
        <taxon>Rhabdonematales</taxon>
        <taxon>Grammatophoraceae</taxon>
        <taxon>Grammatophora</taxon>
    </lineage>
</organism>
<accession>A0A7S1Y6Q8</accession>
<gene>
    <name evidence="1" type="ORF">GOCE00092_LOCUS9322</name>
</gene>
<dbReference type="EMBL" id="HBGK01018506">
    <property type="protein sequence ID" value="CAD9280412.1"/>
    <property type="molecule type" value="Transcribed_RNA"/>
</dbReference>